<dbReference type="PANTHER" id="PTHR34222:SF87">
    <property type="entry name" value="CCHC-TYPE DOMAIN-CONTAINING PROTEIN"/>
    <property type="match status" value="1"/>
</dbReference>
<dbReference type="AlphaFoldDB" id="A0A1S3XM96"/>
<dbReference type="PaxDb" id="4097-A0A1S3XM96"/>
<proteinExistence type="predicted"/>
<feature type="domain" description="CCHC-type" evidence="2">
    <location>
        <begin position="2"/>
        <end position="16"/>
    </location>
</feature>
<dbReference type="OrthoDB" id="687178at2759"/>
<evidence type="ECO:0000256" key="1">
    <source>
        <dbReference type="PROSITE-ProRule" id="PRU00047"/>
    </source>
</evidence>
<reference evidence="3" key="1">
    <citation type="submission" date="2025-08" db="UniProtKB">
        <authorList>
            <consortium name="RefSeq"/>
        </authorList>
    </citation>
    <scope>IDENTIFICATION</scope>
</reference>
<keyword evidence="1" id="KW-0863">Zinc-finger</keyword>
<evidence type="ECO:0000259" key="2">
    <source>
        <dbReference type="PROSITE" id="PS50158"/>
    </source>
</evidence>
<gene>
    <name evidence="3" type="primary">LOC107766722</name>
</gene>
<keyword evidence="1" id="KW-0479">Metal-binding</keyword>
<evidence type="ECO:0000313" key="3">
    <source>
        <dbReference type="RefSeq" id="XP_016441048.1"/>
    </source>
</evidence>
<dbReference type="InterPro" id="IPR001878">
    <property type="entry name" value="Znf_CCHC"/>
</dbReference>
<name>A0A1S3XM96_TOBAC</name>
<dbReference type="GO" id="GO:0003676">
    <property type="term" value="F:nucleic acid binding"/>
    <property type="evidence" value="ECO:0007669"/>
    <property type="project" value="InterPro"/>
</dbReference>
<dbReference type="PROSITE" id="PS50158">
    <property type="entry name" value="ZF_CCHC"/>
    <property type="match status" value="1"/>
</dbReference>
<dbReference type="RefSeq" id="XP_016441048.1">
    <property type="nucleotide sequence ID" value="XM_016585562.1"/>
</dbReference>
<dbReference type="KEGG" id="nta:107766722"/>
<dbReference type="PANTHER" id="PTHR34222">
    <property type="entry name" value="GAG_PRE-INTEGRS DOMAIN-CONTAINING PROTEIN"/>
    <property type="match status" value="1"/>
</dbReference>
<accession>A0A1S3XM96</accession>
<protein>
    <recommendedName>
        <fullName evidence="2">CCHC-type domain-containing protein</fullName>
    </recommendedName>
</protein>
<sequence>MKCDHCGKTGHLKENCYQFIGYPIDFKAKRKATVAQLEGNRMPANTPARPTPLPAAPTQMFTQEQVAQILQTLNRTIIGNDASAHMAEILSQYQDNSPMCCGDNTNFCLEEPATTRKQRAKIGAP</sequence>
<organism evidence="3">
    <name type="scientific">Nicotiana tabacum</name>
    <name type="common">Common tobacco</name>
    <dbReference type="NCBI Taxonomy" id="4097"/>
    <lineage>
        <taxon>Eukaryota</taxon>
        <taxon>Viridiplantae</taxon>
        <taxon>Streptophyta</taxon>
        <taxon>Embryophyta</taxon>
        <taxon>Tracheophyta</taxon>
        <taxon>Spermatophyta</taxon>
        <taxon>Magnoliopsida</taxon>
        <taxon>eudicotyledons</taxon>
        <taxon>Gunneridae</taxon>
        <taxon>Pentapetalae</taxon>
        <taxon>asterids</taxon>
        <taxon>lamiids</taxon>
        <taxon>Solanales</taxon>
        <taxon>Solanaceae</taxon>
        <taxon>Nicotianoideae</taxon>
        <taxon>Nicotianeae</taxon>
        <taxon>Nicotiana</taxon>
    </lineage>
</organism>
<dbReference type="GO" id="GO:0008270">
    <property type="term" value="F:zinc ion binding"/>
    <property type="evidence" value="ECO:0007669"/>
    <property type="project" value="UniProtKB-KW"/>
</dbReference>
<keyword evidence="1" id="KW-0862">Zinc</keyword>